<dbReference type="PROSITE" id="PS50164">
    <property type="entry name" value="GIY_YIG"/>
    <property type="match status" value="1"/>
</dbReference>
<accession>F2JRL8</accession>
<dbReference type="eggNOG" id="COG0322">
    <property type="taxonomic scope" value="Bacteria"/>
</dbReference>
<dbReference type="PANTHER" id="PTHR30562">
    <property type="entry name" value="UVRC/OXIDOREDUCTASE"/>
    <property type="match status" value="1"/>
</dbReference>
<dbReference type="STRING" id="642492.Clole_2229"/>
<dbReference type="GO" id="GO:0006974">
    <property type="term" value="P:DNA damage response"/>
    <property type="evidence" value="ECO:0007669"/>
    <property type="project" value="TreeGrafter"/>
</dbReference>
<keyword evidence="3" id="KW-1185">Reference proteome</keyword>
<dbReference type="PANTHER" id="PTHR30562:SF1">
    <property type="entry name" value="UVRABC SYSTEM PROTEIN C"/>
    <property type="match status" value="1"/>
</dbReference>
<evidence type="ECO:0000313" key="2">
    <source>
        <dbReference type="EMBL" id="ADZ83939.1"/>
    </source>
</evidence>
<dbReference type="GO" id="GO:0009380">
    <property type="term" value="C:excinuclease repair complex"/>
    <property type="evidence" value="ECO:0007669"/>
    <property type="project" value="TreeGrafter"/>
</dbReference>
<proteinExistence type="predicted"/>
<gene>
    <name evidence="2" type="ordered locus">Clole_2229</name>
</gene>
<dbReference type="Gene3D" id="3.40.1440.10">
    <property type="entry name" value="GIY-YIG endonuclease"/>
    <property type="match status" value="1"/>
</dbReference>
<protein>
    <submittedName>
        <fullName evidence="2">Excinuclease ABC C subunit domain protein</fullName>
    </submittedName>
</protein>
<evidence type="ECO:0000313" key="3">
    <source>
        <dbReference type="Proteomes" id="UP000008467"/>
    </source>
</evidence>
<dbReference type="HOGENOM" id="CLU_2804590_0_0_9"/>
<dbReference type="KEGG" id="cle:Clole_2229"/>
<dbReference type="InterPro" id="IPR035901">
    <property type="entry name" value="GIY-YIG_endonuc_sf"/>
</dbReference>
<feature type="domain" description="GIY-YIG" evidence="1">
    <location>
        <begin position="15"/>
        <end position="67"/>
    </location>
</feature>
<organism evidence="2 3">
    <name type="scientific">Cellulosilyticum lentocellum (strain ATCC 49066 / DSM 5427 / NCIMB 11756 / RHM5)</name>
    <name type="common">Clostridium lentocellum</name>
    <dbReference type="NCBI Taxonomy" id="642492"/>
    <lineage>
        <taxon>Bacteria</taxon>
        <taxon>Bacillati</taxon>
        <taxon>Bacillota</taxon>
        <taxon>Clostridia</taxon>
        <taxon>Lachnospirales</taxon>
        <taxon>Cellulosilyticaceae</taxon>
        <taxon>Cellulosilyticum</taxon>
    </lineage>
</organism>
<dbReference type="EMBL" id="CP002582">
    <property type="protein sequence ID" value="ADZ83939.1"/>
    <property type="molecule type" value="Genomic_DNA"/>
</dbReference>
<name>F2JRL8_CELLD</name>
<sequence length="67" mass="7751">MTFEELKEQAKNLSLTPGVYLMKDREGYVIYVGKSKHLKNRVSSYFGSLKHVPILTNLINLYMITTQ</sequence>
<dbReference type="InterPro" id="IPR000305">
    <property type="entry name" value="GIY-YIG_endonuc"/>
</dbReference>
<dbReference type="InterPro" id="IPR050066">
    <property type="entry name" value="UvrABC_protein_C"/>
</dbReference>
<reference evidence="2 3" key="1">
    <citation type="journal article" date="2011" name="J. Bacteriol.">
        <title>Complete genome sequence of the cellulose-degrading bacterium Cellulosilyticum lentocellum.</title>
        <authorList>
            <consortium name="US DOE Joint Genome Institute"/>
            <person name="Miller D.A."/>
            <person name="Suen G."/>
            <person name="Bruce D."/>
            <person name="Copeland A."/>
            <person name="Cheng J.F."/>
            <person name="Detter C."/>
            <person name="Goodwin L.A."/>
            <person name="Han C.S."/>
            <person name="Hauser L.J."/>
            <person name="Land M.L."/>
            <person name="Lapidus A."/>
            <person name="Lucas S."/>
            <person name="Meincke L."/>
            <person name="Pitluck S."/>
            <person name="Tapia R."/>
            <person name="Teshima H."/>
            <person name="Woyke T."/>
            <person name="Fox B.G."/>
            <person name="Angert E.R."/>
            <person name="Currie C.R."/>
        </authorList>
    </citation>
    <scope>NUCLEOTIDE SEQUENCE [LARGE SCALE GENOMIC DNA]</scope>
    <source>
        <strain evidence="3">ATCC 49066 / DSM 5427 / NCIMB 11756 / RHM5</strain>
    </source>
</reference>
<dbReference type="AlphaFoldDB" id="F2JRL8"/>
<dbReference type="Pfam" id="PF01541">
    <property type="entry name" value="GIY-YIG"/>
    <property type="match status" value="1"/>
</dbReference>
<dbReference type="RefSeq" id="WP_013657233.1">
    <property type="nucleotide sequence ID" value="NC_015275.1"/>
</dbReference>
<dbReference type="Proteomes" id="UP000008467">
    <property type="component" value="Chromosome"/>
</dbReference>
<dbReference type="SUPFAM" id="SSF82771">
    <property type="entry name" value="GIY-YIG endonuclease"/>
    <property type="match status" value="1"/>
</dbReference>
<evidence type="ECO:0000259" key="1">
    <source>
        <dbReference type="PROSITE" id="PS50164"/>
    </source>
</evidence>